<proteinExistence type="predicted"/>
<dbReference type="InterPro" id="IPR031338">
    <property type="entry name" value="KDPG/KHG_AS_2"/>
</dbReference>
<dbReference type="Proteomes" id="UP001642464">
    <property type="component" value="Unassembled WGS sequence"/>
</dbReference>
<reference evidence="1 2" key="1">
    <citation type="submission" date="2024-02" db="EMBL/GenBank/DDBJ databases">
        <authorList>
            <person name="Chen Y."/>
            <person name="Shah S."/>
            <person name="Dougan E. K."/>
            <person name="Thang M."/>
            <person name="Chan C."/>
        </authorList>
    </citation>
    <scope>NUCLEOTIDE SEQUENCE [LARGE SCALE GENOMIC DNA]</scope>
</reference>
<organism evidence="1 2">
    <name type="scientific">Durusdinium trenchii</name>
    <dbReference type="NCBI Taxonomy" id="1381693"/>
    <lineage>
        <taxon>Eukaryota</taxon>
        <taxon>Sar</taxon>
        <taxon>Alveolata</taxon>
        <taxon>Dinophyceae</taxon>
        <taxon>Suessiales</taxon>
        <taxon>Symbiodiniaceae</taxon>
        <taxon>Durusdinium</taxon>
    </lineage>
</organism>
<dbReference type="SUPFAM" id="SSF51569">
    <property type="entry name" value="Aldolase"/>
    <property type="match status" value="1"/>
</dbReference>
<comment type="caution">
    <text evidence="1">The sequence shown here is derived from an EMBL/GenBank/DDBJ whole genome shotgun (WGS) entry which is preliminary data.</text>
</comment>
<dbReference type="PANTHER" id="PTHR30246">
    <property type="entry name" value="2-KETO-3-DEOXY-6-PHOSPHOGLUCONATE ALDOLASE"/>
    <property type="match status" value="1"/>
</dbReference>
<dbReference type="NCBIfam" id="TIGR01182">
    <property type="entry name" value="eda"/>
    <property type="match status" value="1"/>
</dbReference>
<dbReference type="PANTHER" id="PTHR30246:SF1">
    <property type="entry name" value="2-DEHYDRO-3-DEOXY-6-PHOSPHOGALACTONATE ALDOLASE-RELATED"/>
    <property type="match status" value="1"/>
</dbReference>
<accession>A0ABP0MNY3</accession>
<dbReference type="Gene3D" id="3.20.20.70">
    <property type="entry name" value="Aldolase class I"/>
    <property type="match status" value="1"/>
</dbReference>
<evidence type="ECO:0000313" key="2">
    <source>
        <dbReference type="Proteomes" id="UP001642464"/>
    </source>
</evidence>
<gene>
    <name evidence="1" type="ORF">SCF082_LOCUS28729</name>
</gene>
<dbReference type="PROSITE" id="PS00160">
    <property type="entry name" value="ALDOLASE_KDPG_KHG_2"/>
    <property type="match status" value="1"/>
</dbReference>
<evidence type="ECO:0000313" key="1">
    <source>
        <dbReference type="EMBL" id="CAK9052537.1"/>
    </source>
</evidence>
<keyword evidence="2" id="KW-1185">Reference proteome</keyword>
<sequence>MDKSFPAAVALGAAAGALAGVGLVLWQTKKPTKKPVDPSVMNRLRQSLVVPVVTVQDASQAAAMVQALVEGGLTCVEVVFRTACAEEAVRRMVEAEPRALVGAGTILTPQQAERAVQAGARFIVSPGLNPEVVHWCHAHGVVVIPGVATPTEVETAMRLGLEVLKFFPAEANGGVAALKAIGGPYSKLTFMPTGGVNESNLEKYLSLPQVACCGGSWMLPQDVVAQGDWRKIKSFAQEAFQLAQSIKRKGK</sequence>
<dbReference type="NCBIfam" id="NF004325">
    <property type="entry name" value="PRK05718.1"/>
    <property type="match status" value="1"/>
</dbReference>
<dbReference type="EMBL" id="CAXAMM010022780">
    <property type="protein sequence ID" value="CAK9052537.1"/>
    <property type="molecule type" value="Genomic_DNA"/>
</dbReference>
<dbReference type="InterPro" id="IPR000887">
    <property type="entry name" value="Aldlse_KDPG_KHG"/>
</dbReference>
<dbReference type="CDD" id="cd00452">
    <property type="entry name" value="KDPG_aldolase"/>
    <property type="match status" value="1"/>
</dbReference>
<name>A0ABP0MNY3_9DINO</name>
<dbReference type="InterPro" id="IPR013785">
    <property type="entry name" value="Aldolase_TIM"/>
</dbReference>
<dbReference type="Pfam" id="PF01081">
    <property type="entry name" value="Aldolase"/>
    <property type="match status" value="1"/>
</dbReference>
<protein>
    <submittedName>
        <fullName evidence="1">KHG/KDPG aldolase</fullName>
    </submittedName>
</protein>